<comment type="caution">
    <text evidence="1">The sequence shown here is derived from an EMBL/GenBank/DDBJ whole genome shotgun (WGS) entry which is preliminary data.</text>
</comment>
<proteinExistence type="predicted"/>
<gene>
    <name evidence="1" type="ORF">ADZ36_06350</name>
</gene>
<keyword evidence="2" id="KW-1185">Reference proteome</keyword>
<dbReference type="EMBL" id="LGSP01000008">
    <property type="protein sequence ID" value="KNE83201.1"/>
    <property type="molecule type" value="Genomic_DNA"/>
</dbReference>
<dbReference type="Proteomes" id="UP000037185">
    <property type="component" value="Unassembled WGS sequence"/>
</dbReference>
<organism evidence="1 2">
    <name type="scientific">Streptomyces fradiae</name>
    <name type="common">Streptomyces roseoflavus</name>
    <dbReference type="NCBI Taxonomy" id="1906"/>
    <lineage>
        <taxon>Bacteria</taxon>
        <taxon>Bacillati</taxon>
        <taxon>Actinomycetota</taxon>
        <taxon>Actinomycetes</taxon>
        <taxon>Kitasatosporales</taxon>
        <taxon>Streptomycetaceae</taxon>
        <taxon>Streptomyces</taxon>
    </lineage>
</organism>
<protein>
    <submittedName>
        <fullName evidence="1">Uncharacterized protein</fullName>
    </submittedName>
</protein>
<reference evidence="1" key="1">
    <citation type="submission" date="2015-07" db="EMBL/GenBank/DDBJ databases">
        <title>Draft genome sequence of Streptomyces fradiae, a resistant strain to nitron-oligomycin.</title>
        <authorList>
            <person name="Vatlin A.A."/>
            <person name="Bekker O.B."/>
            <person name="Danilenko V.N."/>
        </authorList>
    </citation>
    <scope>NUCLEOTIDE SEQUENCE</scope>
    <source>
        <strain evidence="1">Olg1-1</strain>
    </source>
</reference>
<name>A0ACC4WF55_STRFR</name>
<accession>A0ACC4WF55</accession>
<evidence type="ECO:0000313" key="2">
    <source>
        <dbReference type="Proteomes" id="UP000037185"/>
    </source>
</evidence>
<evidence type="ECO:0000313" key="1">
    <source>
        <dbReference type="EMBL" id="KNE83201.1"/>
    </source>
</evidence>
<sequence>MLTSGPRHPLTTTTGPHTPYRCWATAYPLHAVSSIPLSAHTATSPRLALRWLRDRTRDITDQLDPPYAQPGRHWLTDEAEHERALAYLAAGTAYQLTLHDEECHYVLVVHPPEDAR</sequence>